<proteinExistence type="inferred from homology"/>
<keyword evidence="2" id="KW-0677">Repeat</keyword>
<feature type="compositionally biased region" description="Basic and acidic residues" evidence="4">
    <location>
        <begin position="58"/>
        <end position="70"/>
    </location>
</feature>
<dbReference type="InterPro" id="IPR001298">
    <property type="entry name" value="Filamin/ABP280_rpt"/>
</dbReference>
<organism evidence="5 6">
    <name type="scientific">Holothuria leucospilota</name>
    <name type="common">Black long sea cucumber</name>
    <name type="synonym">Mertensiothuria leucospilota</name>
    <dbReference type="NCBI Taxonomy" id="206669"/>
    <lineage>
        <taxon>Eukaryota</taxon>
        <taxon>Metazoa</taxon>
        <taxon>Echinodermata</taxon>
        <taxon>Eleutherozoa</taxon>
        <taxon>Echinozoa</taxon>
        <taxon>Holothuroidea</taxon>
        <taxon>Aspidochirotacea</taxon>
        <taxon>Aspidochirotida</taxon>
        <taxon>Holothuriidae</taxon>
        <taxon>Holothuria</taxon>
    </lineage>
</organism>
<evidence type="ECO:0000313" key="6">
    <source>
        <dbReference type="Proteomes" id="UP001152320"/>
    </source>
</evidence>
<feature type="repeat" description="Filamin" evidence="3">
    <location>
        <begin position="750"/>
        <end position="843"/>
    </location>
</feature>
<dbReference type="SMART" id="SM00557">
    <property type="entry name" value="IG_FLMN"/>
    <property type="match status" value="7"/>
</dbReference>
<feature type="compositionally biased region" description="Low complexity" evidence="4">
    <location>
        <begin position="117"/>
        <end position="131"/>
    </location>
</feature>
<feature type="compositionally biased region" description="Polar residues" evidence="4">
    <location>
        <begin position="213"/>
        <end position="239"/>
    </location>
</feature>
<dbReference type="PANTHER" id="PTHR38537:SF16">
    <property type="entry name" value="CALPONIN-HOMOLOGY (CH) DOMAIN-CONTAINING PROTEIN"/>
    <property type="match status" value="1"/>
</dbReference>
<dbReference type="EMBL" id="JAIZAY010000013">
    <property type="protein sequence ID" value="KAJ8031184.1"/>
    <property type="molecule type" value="Genomic_DNA"/>
</dbReference>
<feature type="compositionally biased region" description="Basic residues" evidence="4">
    <location>
        <begin position="484"/>
        <end position="495"/>
    </location>
</feature>
<dbReference type="SUPFAM" id="SSF81296">
    <property type="entry name" value="E set domains"/>
    <property type="match status" value="7"/>
</dbReference>
<dbReference type="InterPro" id="IPR013783">
    <property type="entry name" value="Ig-like_fold"/>
</dbReference>
<evidence type="ECO:0000313" key="5">
    <source>
        <dbReference type="EMBL" id="KAJ8031184.1"/>
    </source>
</evidence>
<sequence>MEYKTRRSEYEYRTHSHNGDIPNHYDKYSSNHSERSYNSLPAHTKYGFSYTGSAVPPRMREGHSPSRQSDHSFSGYSPRPSSQYSDTSSSILNGHSSARSSLRSSSYTPTHSRSPQSDRYSYETSTRTSSSLDRGTGSFRDLDAARDRDSHSPYRAPSIHDRAPSSLHGNSTRSEDGYSGSHHREKWSSRYSYDDRRSHNSDEDTLTKRYNGVASNFDNGGLNHHNQMSSSETLNGSSKYNLDGHEYKVKDEVNKERFDNQRTDFWSDGFKYGYVGPDSDTSRRLSDYSYRGSKSYSTFPRSYKYEEDRSQQSSYKASSDDSKYHTYDGSSSSKVNGDPAFYASEKDSGLHTGWFRNHQYGPLLSKEANLDDLREEKETIPFSPLGIEHFEDSNYRSSSKVTHRKSGQDEDRRYRGMSLDRESRDRRLEEKQLMRSVSQDRDLGYYSLRNEKAFSPPEKFHRTLSEGRRYHSMTNLDSTQSTKRVSRSRTKKSRHSGLNAVKDLGIKPTLSAVELSKPDVNELQVMALASSMRKVKSKKAEPPKPVKIEWGKCARFSDLDMEGADRSDEVFQNTKGMVTHVGLTNVPIVMKIHIVSDRAIAEDISAQVDAPGESVPISLKKISDELVEASVLPLNEGIHAVSVRCRGDLIDGCPIRIMVMADQSSFPENVRVGKITTAVVGEELQFQVDVSEAGKGELTVSISNGRHELPVRLEQNGSMFTIFTIADAVGDYFVNILWDRTPVTDEPAKLRVFAPNLVKAHGEGLVKGREDTPASFVVDPREAGFAELKVSAEGPNSMAKVTITANSDKTYNVTYVPTEVGTFNIKITYGGRNIFGAPFQAKITDPRKVRFAGFPTAKNDYGTMDLFIKQTYRIELETEDAGPGELRAELETDNAILPLQVDHLNESKHTVLFTPPKEGRCIIRVKWAGSDIKGSPFEGYAREKELPVDHTQVVVKGEGLIKGKVYVPAEFIIDGSRAGAGVPTVSITGTSEDVDVKIDRLGSLENIYKVTFVPERAGTHIIYVAWSDKQIPNSPFKVNVQASPHAERVRASSIAMSGVIAGQTCEIIIDTSAAADGELTAKCFGPTKQADVHIAEKGEGMYSLWITPREPGNHIIEVRYGGEHIQGSPFPLKVALPPDASKVIARGPGLNHGILDDYNGRFICETKGAGAGQLKVRVHGPKGAFKVQMKRSSKKDRTIDVRYNPSEMGEYNIQVKWSDQHVPGSPFTINIVETEEELREVKKKHPIDSKYTSLTQPGWQEDL</sequence>
<feature type="region of interest" description="Disordered" evidence="4">
    <location>
        <begin position="464"/>
        <end position="496"/>
    </location>
</feature>
<feature type="compositionally biased region" description="Basic and acidic residues" evidence="4">
    <location>
        <begin position="140"/>
        <end position="163"/>
    </location>
</feature>
<dbReference type="InterPro" id="IPR017868">
    <property type="entry name" value="Filamin/ABP280_repeat-like"/>
</dbReference>
<evidence type="ECO:0000256" key="4">
    <source>
        <dbReference type="SAM" id="MobiDB-lite"/>
    </source>
</evidence>
<keyword evidence="6" id="KW-1185">Reference proteome</keyword>
<evidence type="ECO:0000256" key="3">
    <source>
        <dbReference type="PROSITE-ProRule" id="PRU00087"/>
    </source>
</evidence>
<dbReference type="Pfam" id="PF00630">
    <property type="entry name" value="Filamin"/>
    <property type="match status" value="6"/>
</dbReference>
<dbReference type="PROSITE" id="PS50194">
    <property type="entry name" value="FILAMIN_REPEAT"/>
    <property type="match status" value="7"/>
</dbReference>
<reference evidence="5" key="1">
    <citation type="submission" date="2021-10" db="EMBL/GenBank/DDBJ databases">
        <title>Tropical sea cucumber genome reveals ecological adaptation and Cuvierian tubules defense mechanism.</title>
        <authorList>
            <person name="Chen T."/>
        </authorList>
    </citation>
    <scope>NUCLEOTIDE SEQUENCE</scope>
    <source>
        <strain evidence="5">Nanhai2018</strain>
        <tissue evidence="5">Muscle</tissue>
    </source>
</reference>
<feature type="compositionally biased region" description="Polar residues" evidence="4">
    <location>
        <begin position="1250"/>
        <end position="1263"/>
    </location>
</feature>
<comment type="similarity">
    <text evidence="1">Belongs to the filamin family.</text>
</comment>
<feature type="region of interest" description="Disordered" evidence="4">
    <location>
        <begin position="302"/>
        <end position="340"/>
    </location>
</feature>
<dbReference type="Gene3D" id="2.60.40.10">
    <property type="entry name" value="Immunoglobulins"/>
    <property type="match status" value="7"/>
</dbReference>
<feature type="repeat" description="Filamin" evidence="3">
    <location>
        <begin position="841"/>
        <end position="941"/>
    </location>
</feature>
<feature type="region of interest" description="Disordered" evidence="4">
    <location>
        <begin position="1242"/>
        <end position="1263"/>
    </location>
</feature>
<feature type="repeat" description="Filamin" evidence="3">
    <location>
        <begin position="1135"/>
        <end position="1231"/>
    </location>
</feature>
<feature type="region of interest" description="Disordered" evidence="4">
    <location>
        <begin position="391"/>
        <end position="435"/>
    </location>
</feature>
<feature type="repeat" description="Filamin" evidence="3">
    <location>
        <begin position="945"/>
        <end position="1040"/>
    </location>
</feature>
<dbReference type="GO" id="GO:0051015">
    <property type="term" value="F:actin filament binding"/>
    <property type="evidence" value="ECO:0007669"/>
    <property type="project" value="InterPro"/>
</dbReference>
<dbReference type="PANTHER" id="PTHR38537">
    <property type="entry name" value="JITTERBUG, ISOFORM N"/>
    <property type="match status" value="1"/>
</dbReference>
<feature type="compositionally biased region" description="Low complexity" evidence="4">
    <location>
        <begin position="96"/>
        <end position="106"/>
    </location>
</feature>
<evidence type="ECO:0000256" key="1">
    <source>
        <dbReference type="ARBA" id="ARBA00009238"/>
    </source>
</evidence>
<dbReference type="AlphaFoldDB" id="A0A9Q1H2L9"/>
<gene>
    <name evidence="5" type="ORF">HOLleu_27831</name>
</gene>
<dbReference type="InterPro" id="IPR044801">
    <property type="entry name" value="Filamin"/>
</dbReference>
<feature type="compositionally biased region" description="Basic and acidic residues" evidence="4">
    <location>
        <begin position="1"/>
        <end position="35"/>
    </location>
</feature>
<dbReference type="FunFam" id="2.60.40.10:FF:001145">
    <property type="entry name" value="Jitterbug, isoform I"/>
    <property type="match status" value="1"/>
</dbReference>
<comment type="caution">
    <text evidence="5">The sequence shown here is derived from an EMBL/GenBank/DDBJ whole genome shotgun (WGS) entry which is preliminary data.</text>
</comment>
<feature type="repeat" description="Filamin" evidence="3">
    <location>
        <begin position="562"/>
        <end position="659"/>
    </location>
</feature>
<feature type="compositionally biased region" description="Polar residues" evidence="4">
    <location>
        <begin position="71"/>
        <end position="95"/>
    </location>
</feature>
<feature type="repeat" description="Filamin" evidence="3">
    <location>
        <begin position="675"/>
        <end position="752"/>
    </location>
</feature>
<name>A0A9Q1H2L9_HOLLE</name>
<dbReference type="Proteomes" id="UP001152320">
    <property type="component" value="Chromosome 13"/>
</dbReference>
<feature type="repeat" description="Filamin" evidence="3">
    <location>
        <begin position="1041"/>
        <end position="1134"/>
    </location>
</feature>
<feature type="compositionally biased region" description="Basic and acidic residues" evidence="4">
    <location>
        <begin position="186"/>
        <end position="207"/>
    </location>
</feature>
<dbReference type="OrthoDB" id="18740at2759"/>
<evidence type="ECO:0000256" key="2">
    <source>
        <dbReference type="ARBA" id="ARBA00022737"/>
    </source>
</evidence>
<feature type="region of interest" description="Disordered" evidence="4">
    <location>
        <begin position="1"/>
        <end position="239"/>
    </location>
</feature>
<dbReference type="GO" id="GO:0030036">
    <property type="term" value="P:actin cytoskeleton organization"/>
    <property type="evidence" value="ECO:0007669"/>
    <property type="project" value="InterPro"/>
</dbReference>
<accession>A0A9Q1H2L9</accession>
<feature type="compositionally biased region" description="Basic and acidic residues" evidence="4">
    <location>
        <begin position="406"/>
        <end position="435"/>
    </location>
</feature>
<dbReference type="InterPro" id="IPR014756">
    <property type="entry name" value="Ig_E-set"/>
</dbReference>
<protein>
    <submittedName>
        <fullName evidence="5">Filamin-A</fullName>
    </submittedName>
</protein>